<organism evidence="4 5">
    <name type="scientific">Alienimonas chondri</name>
    <dbReference type="NCBI Taxonomy" id="2681879"/>
    <lineage>
        <taxon>Bacteria</taxon>
        <taxon>Pseudomonadati</taxon>
        <taxon>Planctomycetota</taxon>
        <taxon>Planctomycetia</taxon>
        <taxon>Planctomycetales</taxon>
        <taxon>Planctomycetaceae</taxon>
        <taxon>Alienimonas</taxon>
    </lineage>
</organism>
<evidence type="ECO:0008006" key="6">
    <source>
        <dbReference type="Google" id="ProtNLM"/>
    </source>
</evidence>
<evidence type="ECO:0000256" key="1">
    <source>
        <dbReference type="SAM" id="MobiDB-lite"/>
    </source>
</evidence>
<evidence type="ECO:0000256" key="2">
    <source>
        <dbReference type="SAM" id="Phobius"/>
    </source>
</evidence>
<feature type="region of interest" description="Disordered" evidence="1">
    <location>
        <begin position="80"/>
        <end position="108"/>
    </location>
</feature>
<evidence type="ECO:0000313" key="5">
    <source>
        <dbReference type="Proteomes" id="UP000609651"/>
    </source>
</evidence>
<feature type="chain" id="PRO_5046561284" description="Secreted protein" evidence="3">
    <location>
        <begin position="31"/>
        <end position="108"/>
    </location>
</feature>
<keyword evidence="5" id="KW-1185">Reference proteome</keyword>
<sequence>MHRGPSPIRRSVQAASVLALAAVASPAAVACPYCDSDVGQQVWAGIFNEDFWLNGLLTTLPIPVMALIVGVIHFGLPWQADRTSPRSKEGQAPKQVYPEPERVSPVPE</sequence>
<dbReference type="EMBL" id="WTPX01000054">
    <property type="protein sequence ID" value="NNJ25923.1"/>
    <property type="molecule type" value="Genomic_DNA"/>
</dbReference>
<comment type="caution">
    <text evidence="4">The sequence shown here is derived from an EMBL/GenBank/DDBJ whole genome shotgun (WGS) entry which is preliminary data.</text>
</comment>
<accession>A0ABX1VDN9</accession>
<dbReference type="PROSITE" id="PS51257">
    <property type="entry name" value="PROKAR_LIPOPROTEIN"/>
    <property type="match status" value="1"/>
</dbReference>
<evidence type="ECO:0000256" key="3">
    <source>
        <dbReference type="SAM" id="SignalP"/>
    </source>
</evidence>
<feature type="transmembrane region" description="Helical" evidence="2">
    <location>
        <begin position="54"/>
        <end position="76"/>
    </location>
</feature>
<feature type="signal peptide" evidence="3">
    <location>
        <begin position="1"/>
        <end position="30"/>
    </location>
</feature>
<gene>
    <name evidence="4" type="ORF">LzC2_20000</name>
</gene>
<protein>
    <recommendedName>
        <fullName evidence="6">Secreted protein</fullName>
    </recommendedName>
</protein>
<evidence type="ECO:0000313" key="4">
    <source>
        <dbReference type="EMBL" id="NNJ25923.1"/>
    </source>
</evidence>
<dbReference type="Proteomes" id="UP000609651">
    <property type="component" value="Unassembled WGS sequence"/>
</dbReference>
<keyword evidence="2" id="KW-0812">Transmembrane</keyword>
<name>A0ABX1VDN9_9PLAN</name>
<keyword evidence="3" id="KW-0732">Signal</keyword>
<keyword evidence="2" id="KW-1133">Transmembrane helix</keyword>
<reference evidence="4 5" key="1">
    <citation type="journal article" date="2020" name="Syst. Appl. Microbiol.">
        <title>Alienimonas chondri sp. nov., a novel planctomycete isolated from the biofilm of the red alga Chondrus crispus.</title>
        <authorList>
            <person name="Vitorino I."/>
            <person name="Albuquerque L."/>
            <person name="Wiegand S."/>
            <person name="Kallscheuer N."/>
            <person name="da Costa M.S."/>
            <person name="Lobo-da-Cunha A."/>
            <person name="Jogler C."/>
            <person name="Lage O.M."/>
        </authorList>
    </citation>
    <scope>NUCLEOTIDE SEQUENCE [LARGE SCALE GENOMIC DNA]</scope>
    <source>
        <strain evidence="4 5">LzC2</strain>
    </source>
</reference>
<proteinExistence type="predicted"/>
<keyword evidence="2" id="KW-0472">Membrane</keyword>
<dbReference type="RefSeq" id="WP_171186423.1">
    <property type="nucleotide sequence ID" value="NZ_WTPX01000054.1"/>
</dbReference>